<dbReference type="PANTHER" id="PTHR31859:SF1">
    <property type="entry name" value="TETRATRICOPEPTIDE REPEAT PROTEIN 39C"/>
    <property type="match status" value="1"/>
</dbReference>
<evidence type="ECO:0000313" key="1">
    <source>
        <dbReference type="EMBL" id="KAF0292576.1"/>
    </source>
</evidence>
<gene>
    <name evidence="1" type="primary">Ttc39c_0</name>
    <name evidence="1" type="ORF">FJT64_009469</name>
</gene>
<reference evidence="1 2" key="1">
    <citation type="submission" date="2019-07" db="EMBL/GenBank/DDBJ databases">
        <title>Draft genome assembly of a fouling barnacle, Amphibalanus amphitrite (Darwin, 1854): The first reference genome for Thecostraca.</title>
        <authorList>
            <person name="Kim W."/>
        </authorList>
    </citation>
    <scope>NUCLEOTIDE SEQUENCE [LARGE SCALE GENOMIC DNA]</scope>
    <source>
        <strain evidence="1">SNU_AA5</strain>
        <tissue evidence="1">Soma without cirri and trophi</tissue>
    </source>
</reference>
<dbReference type="InterPro" id="IPR019412">
    <property type="entry name" value="IML2/TPR_39"/>
</dbReference>
<keyword evidence="2" id="KW-1185">Reference proteome</keyword>
<dbReference type="Proteomes" id="UP000440578">
    <property type="component" value="Unassembled WGS sequence"/>
</dbReference>
<accession>A0A6A4VDL0</accession>
<name>A0A6A4VDL0_AMPAM</name>
<dbReference type="AlphaFoldDB" id="A0A6A4VDL0"/>
<dbReference type="OrthoDB" id="2154985at2759"/>
<dbReference type="EMBL" id="VIIS01001804">
    <property type="protein sequence ID" value="KAF0292576.1"/>
    <property type="molecule type" value="Genomic_DNA"/>
</dbReference>
<comment type="caution">
    <text evidence="1">The sequence shown here is derived from an EMBL/GenBank/DDBJ whole genome shotgun (WGS) entry which is preliminary data.</text>
</comment>
<dbReference type="Pfam" id="PF10300">
    <property type="entry name" value="Iml2-TPR_39"/>
    <property type="match status" value="1"/>
</dbReference>
<dbReference type="GO" id="GO:0060271">
    <property type="term" value="P:cilium assembly"/>
    <property type="evidence" value="ECO:0007669"/>
    <property type="project" value="TreeGrafter"/>
</dbReference>
<evidence type="ECO:0000313" key="2">
    <source>
        <dbReference type="Proteomes" id="UP000440578"/>
    </source>
</evidence>
<sequence>MGSVSLGYGLFQLTVSLLPAKFVKVVQLLGFQSDRSAALAALMFCRTSRDMRAPLASLALLWYHSVVRPLLSLDGRAVSAGVAVCHQLLRETEGRYGQAALFQFFRGRLLRLESDLPGAIGAYEVAASQGQQGEVRLLCLHEIGWCRLLQLDWVEAFVAFSELAEQSRWSKAFYQYLSALCTGASGDITLASALLKDIPPPGRGRSELDTFLESRAAALREPRAPPAAQLACRLHAYELLYLWNALPSCPQDVWKAVVEDCERGALELPPLAAVAHLVCGGVFDNTCLREAERHYIRALHLGKDDSRRAYVAPHASYELAAMYCAQAKRRAEGRALLLSARDDYKDYDFESRLAVRIQAALKRLEKTGREQKSK</sequence>
<dbReference type="PANTHER" id="PTHR31859">
    <property type="entry name" value="TETRATRICOPEPTIDE REPEAT PROTEIN 39 FAMILY MEMBER"/>
    <property type="match status" value="1"/>
</dbReference>
<organism evidence="1 2">
    <name type="scientific">Amphibalanus amphitrite</name>
    <name type="common">Striped barnacle</name>
    <name type="synonym">Balanus amphitrite</name>
    <dbReference type="NCBI Taxonomy" id="1232801"/>
    <lineage>
        <taxon>Eukaryota</taxon>
        <taxon>Metazoa</taxon>
        <taxon>Ecdysozoa</taxon>
        <taxon>Arthropoda</taxon>
        <taxon>Crustacea</taxon>
        <taxon>Multicrustacea</taxon>
        <taxon>Cirripedia</taxon>
        <taxon>Thoracica</taxon>
        <taxon>Thoracicalcarea</taxon>
        <taxon>Balanomorpha</taxon>
        <taxon>Balanoidea</taxon>
        <taxon>Balanidae</taxon>
        <taxon>Amphibalaninae</taxon>
        <taxon>Amphibalanus</taxon>
    </lineage>
</organism>
<proteinExistence type="predicted"/>
<protein>
    <submittedName>
        <fullName evidence="1">Tetratricopeptide repeat protein 39C</fullName>
    </submittedName>
</protein>